<dbReference type="InterPro" id="IPR036514">
    <property type="entry name" value="SGNH_hydro_sf"/>
</dbReference>
<gene>
    <name evidence="1" type="ORF">PMAYCL1PPCAC_06353</name>
</gene>
<keyword evidence="2" id="KW-1185">Reference proteome</keyword>
<accession>A0AAN4Z812</accession>
<dbReference type="AlphaFoldDB" id="A0AAN4Z812"/>
<dbReference type="GO" id="GO:0016788">
    <property type="term" value="F:hydrolase activity, acting on ester bonds"/>
    <property type="evidence" value="ECO:0007669"/>
    <property type="project" value="InterPro"/>
</dbReference>
<name>A0AAN4Z812_9BILA</name>
<reference evidence="2" key="1">
    <citation type="submission" date="2022-10" db="EMBL/GenBank/DDBJ databases">
        <title>Genome assembly of Pristionchus species.</title>
        <authorList>
            <person name="Yoshida K."/>
            <person name="Sommer R.J."/>
        </authorList>
    </citation>
    <scope>NUCLEOTIDE SEQUENCE [LARGE SCALE GENOMIC DNA]</scope>
    <source>
        <strain evidence="2">RS5460</strain>
    </source>
</reference>
<dbReference type="Proteomes" id="UP001328107">
    <property type="component" value="Unassembled WGS sequence"/>
</dbReference>
<evidence type="ECO:0000313" key="2">
    <source>
        <dbReference type="Proteomes" id="UP001328107"/>
    </source>
</evidence>
<protein>
    <recommendedName>
        <fullName evidence="3">Lipase</fullName>
    </recommendedName>
</protein>
<proteinExistence type="predicted"/>
<dbReference type="Pfam" id="PF00657">
    <property type="entry name" value="Lipase_GDSL"/>
    <property type="match status" value="1"/>
</dbReference>
<dbReference type="Gene3D" id="3.40.50.1110">
    <property type="entry name" value="SGNH hydrolase"/>
    <property type="match status" value="1"/>
</dbReference>
<comment type="caution">
    <text evidence="1">The sequence shown here is derived from an EMBL/GenBank/DDBJ whole genome shotgun (WGS) entry which is preliminary data.</text>
</comment>
<evidence type="ECO:0008006" key="3">
    <source>
        <dbReference type="Google" id="ProtNLM"/>
    </source>
</evidence>
<organism evidence="1 2">
    <name type="scientific">Pristionchus mayeri</name>
    <dbReference type="NCBI Taxonomy" id="1317129"/>
    <lineage>
        <taxon>Eukaryota</taxon>
        <taxon>Metazoa</taxon>
        <taxon>Ecdysozoa</taxon>
        <taxon>Nematoda</taxon>
        <taxon>Chromadorea</taxon>
        <taxon>Rhabditida</taxon>
        <taxon>Rhabditina</taxon>
        <taxon>Diplogasteromorpha</taxon>
        <taxon>Diplogasteroidea</taxon>
        <taxon>Neodiplogasteridae</taxon>
        <taxon>Pristionchus</taxon>
    </lineage>
</organism>
<feature type="non-terminal residue" evidence="1">
    <location>
        <position position="1"/>
    </location>
</feature>
<evidence type="ECO:0000313" key="1">
    <source>
        <dbReference type="EMBL" id="GMR36158.1"/>
    </source>
</evidence>
<dbReference type="InterPro" id="IPR001087">
    <property type="entry name" value="GDSL"/>
</dbReference>
<sequence length="297" mass="33011">PLHLSNYTVVLNSMARLSIVLVAFPLAALAGVLHKPHDVACNHLVIFGDSLSDDGIEADTEDSTRVSHGFSRNSNGPVWPEYLQRMLGCHKYHNYAYSGARSGTGNFYFANWSGVNWQIERFAAEQQSLGTDTIVILQSGGITDFFTGENNTDVVVGNLHGALVKLIDTMEGGTIMLLNLVDPTSAPGMQTTEKSEDVAQRIAPLVTETNRLLTHMIYDSELGLHKRGNKVNLRLVDLNSIAYRSMANMNTQDAFTHHSAETQPRSAYSYAYHDLWHPSTFVHNKFAKYLLRELQDL</sequence>
<dbReference type="EMBL" id="BTRK01000002">
    <property type="protein sequence ID" value="GMR36158.1"/>
    <property type="molecule type" value="Genomic_DNA"/>
</dbReference>
<dbReference type="SUPFAM" id="SSF52266">
    <property type="entry name" value="SGNH hydrolase"/>
    <property type="match status" value="1"/>
</dbReference>